<dbReference type="InterPro" id="IPR006050">
    <property type="entry name" value="DNA_photolyase_N"/>
</dbReference>
<feature type="domain" description="Photolyase/cryptochrome alpha/beta" evidence="1">
    <location>
        <begin position="5"/>
        <end position="134"/>
    </location>
</feature>
<dbReference type="OrthoDB" id="435881at2759"/>
<organism evidence="2 3">
    <name type="scientific">Fusarium culmorum</name>
    <dbReference type="NCBI Taxonomy" id="5516"/>
    <lineage>
        <taxon>Eukaryota</taxon>
        <taxon>Fungi</taxon>
        <taxon>Dikarya</taxon>
        <taxon>Ascomycota</taxon>
        <taxon>Pezizomycotina</taxon>
        <taxon>Sordariomycetes</taxon>
        <taxon>Hypocreomycetidae</taxon>
        <taxon>Hypocreales</taxon>
        <taxon>Nectriaceae</taxon>
        <taxon>Fusarium</taxon>
    </lineage>
</organism>
<gene>
    <name evidence="2" type="ORF">FCULG_00012838</name>
</gene>
<dbReference type="Gene3D" id="3.40.50.620">
    <property type="entry name" value="HUPs"/>
    <property type="match status" value="1"/>
</dbReference>
<dbReference type="InterPro" id="IPR014729">
    <property type="entry name" value="Rossmann-like_a/b/a_fold"/>
</dbReference>
<sequence>MAGNKLLVYLLRRDLRTIDNPILHHLATFDHGFTHLLPIYIDDRDTGLSNPMSCQMYLPLIAKQENLSESALAPLYLVRRLDRYLLFLPGLYFNTPLPIPENYDDFEKRLVEPVKKVLSDPPPFPEGAKSVHPFKGVKSLLGSVSTI</sequence>
<evidence type="ECO:0000313" key="3">
    <source>
        <dbReference type="Proteomes" id="UP000241587"/>
    </source>
</evidence>
<reference evidence="2 3" key="1">
    <citation type="submission" date="2018-02" db="EMBL/GenBank/DDBJ databases">
        <title>Fusarium culmorum secondary metabolites in fungal-bacterial-plant interactions.</title>
        <authorList>
            <person name="Schmidt R."/>
        </authorList>
    </citation>
    <scope>NUCLEOTIDE SEQUENCE [LARGE SCALE GENOMIC DNA]</scope>
    <source>
        <strain evidence="2 3">PV</strain>
    </source>
</reference>
<dbReference type="InterPro" id="IPR036155">
    <property type="entry name" value="Crypto/Photolyase_N_sf"/>
</dbReference>
<keyword evidence="3" id="KW-1185">Reference proteome</keyword>
<evidence type="ECO:0000259" key="1">
    <source>
        <dbReference type="PROSITE" id="PS51645"/>
    </source>
</evidence>
<comment type="caution">
    <text evidence="2">The sequence shown here is derived from an EMBL/GenBank/DDBJ whole genome shotgun (WGS) entry which is preliminary data.</text>
</comment>
<accession>A0A2T4GIT6</accession>
<dbReference type="SUPFAM" id="SSF52425">
    <property type="entry name" value="Cryptochrome/photolyase, N-terminal domain"/>
    <property type="match status" value="1"/>
</dbReference>
<dbReference type="Proteomes" id="UP000241587">
    <property type="component" value="Unassembled WGS sequence"/>
</dbReference>
<name>A0A2T4GIT6_FUSCU</name>
<dbReference type="PROSITE" id="PS51645">
    <property type="entry name" value="PHR_CRY_ALPHA_BETA"/>
    <property type="match status" value="1"/>
</dbReference>
<proteinExistence type="predicted"/>
<dbReference type="EMBL" id="PVEM01000014">
    <property type="protein sequence ID" value="PTD03473.1"/>
    <property type="molecule type" value="Genomic_DNA"/>
</dbReference>
<evidence type="ECO:0000313" key="2">
    <source>
        <dbReference type="EMBL" id="PTD03473.1"/>
    </source>
</evidence>
<dbReference type="AlphaFoldDB" id="A0A2T4GIT6"/>
<protein>
    <recommendedName>
        <fullName evidence="1">Photolyase/cryptochrome alpha/beta domain-containing protein</fullName>
    </recommendedName>
</protein>